<evidence type="ECO:0000259" key="2">
    <source>
        <dbReference type="Pfam" id="PF20279"/>
    </source>
</evidence>
<dbReference type="Proteomes" id="UP000515243">
    <property type="component" value="Chromosome 2"/>
</dbReference>
<dbReference type="InterPro" id="IPR046917">
    <property type="entry name" value="ABC-3C_CTD12"/>
</dbReference>
<dbReference type="AlphaFoldDB" id="A0A0A6PRA9"/>
<dbReference type="EMBL" id="CP040627">
    <property type="protein sequence ID" value="QMW92922.1"/>
    <property type="molecule type" value="Genomic_DNA"/>
</dbReference>
<dbReference type="RefSeq" id="WP_035765364.1">
    <property type="nucleotide sequence ID" value="NZ_AP019717.1"/>
</dbReference>
<gene>
    <name evidence="3" type="ORF">AWN73_09345</name>
    <name evidence="4" type="ORF">FF104_18515</name>
</gene>
<feature type="domain" description="ABC-three component systems C-terminal" evidence="2">
    <location>
        <begin position="37"/>
        <end position="183"/>
    </location>
</feature>
<sequence>MSIMNLFNRDKTSGDNSPIQKHYGEGDNNAYYYNMALPISVSPYKIKNVIDLIYDKFDIIFENEDNYTISAEKRIKHTRKNELTGMSSTYFKSRIKPYLYLENELDEFLKNNKNRNEKKKYISIVRDINSKFVAYSSKFTTFDQLFDDMLTRFETAFLESYKEDEKSDIIEVLFAYMYFICDIPEVDDEDDKTR</sequence>
<evidence type="ECO:0000313" key="3">
    <source>
        <dbReference type="EMBL" id="PPV16712.1"/>
    </source>
</evidence>
<protein>
    <recommendedName>
        <fullName evidence="2">ABC-three component systems C-terminal domain-containing protein</fullName>
    </recommendedName>
</protein>
<feature type="region of interest" description="Disordered" evidence="1">
    <location>
        <begin position="1"/>
        <end position="21"/>
    </location>
</feature>
<evidence type="ECO:0000313" key="5">
    <source>
        <dbReference type="Proteomes" id="UP000238081"/>
    </source>
</evidence>
<reference evidence="3 5" key="1">
    <citation type="submission" date="2016-01" db="EMBL/GenBank/DDBJ databases">
        <title>Characterization of the Clostridium difficile lineages that are prevalent in Hong Kong and China.</title>
        <authorList>
            <person name="Kwok J.S.-L."/>
            <person name="Lam W.-Y."/>
            <person name="Ip M."/>
            <person name="Chan T.-F."/>
            <person name="Hawkey P.M."/>
            <person name="Tsui S.K.-W."/>
        </authorList>
    </citation>
    <scope>NUCLEOTIDE SEQUENCE [LARGE SCALE GENOMIC DNA]</scope>
    <source>
        <strain evidence="3 5">300064</strain>
    </source>
</reference>
<evidence type="ECO:0000313" key="4">
    <source>
        <dbReference type="EMBL" id="QMW92922.1"/>
    </source>
</evidence>
<dbReference type="GeneID" id="92946208"/>
<accession>A0A0A6PRA9</accession>
<organism evidence="3 5">
    <name type="scientific">Clostridium butyricum</name>
    <dbReference type="NCBI Taxonomy" id="1492"/>
    <lineage>
        <taxon>Bacteria</taxon>
        <taxon>Bacillati</taxon>
        <taxon>Bacillota</taxon>
        <taxon>Clostridia</taxon>
        <taxon>Eubacteriales</taxon>
        <taxon>Clostridiaceae</taxon>
        <taxon>Clostridium</taxon>
    </lineage>
</organism>
<evidence type="ECO:0000313" key="6">
    <source>
        <dbReference type="Proteomes" id="UP000515243"/>
    </source>
</evidence>
<name>A0A0A6PRA9_CLOBU</name>
<dbReference type="EMBL" id="LRDH01000067">
    <property type="protein sequence ID" value="PPV16712.1"/>
    <property type="molecule type" value="Genomic_DNA"/>
</dbReference>
<reference evidence="4 6" key="2">
    <citation type="submission" date="2019-05" db="EMBL/GenBank/DDBJ databases">
        <authorList>
            <person name="Schori C."/>
            <person name="Ahrens C."/>
        </authorList>
    </citation>
    <scope>NUCLEOTIDE SEQUENCE [LARGE SCALE GENOMIC DNA]</scope>
    <source>
        <strain evidence="4 6">DSM 10702</strain>
    </source>
</reference>
<dbReference type="Pfam" id="PF20279">
    <property type="entry name" value="CTD12"/>
    <property type="match status" value="1"/>
</dbReference>
<evidence type="ECO:0000256" key="1">
    <source>
        <dbReference type="SAM" id="MobiDB-lite"/>
    </source>
</evidence>
<proteinExistence type="predicted"/>
<dbReference type="Proteomes" id="UP000238081">
    <property type="component" value="Unassembled WGS sequence"/>
</dbReference>